<dbReference type="NCBIfam" id="TIGR01727">
    <property type="entry name" value="oligo_HPY"/>
    <property type="match status" value="2"/>
</dbReference>
<dbReference type="RefSeq" id="WP_085466686.1">
    <property type="nucleotide sequence ID" value="NZ_FXBL01000004.1"/>
</dbReference>
<dbReference type="Proteomes" id="UP000193083">
    <property type="component" value="Unassembled WGS sequence"/>
</dbReference>
<evidence type="ECO:0000256" key="2">
    <source>
        <dbReference type="ARBA" id="ARBA00005417"/>
    </source>
</evidence>
<gene>
    <name evidence="7" type="ORF">SAMN02982922_5049</name>
</gene>
<dbReference type="EMBL" id="FXBL01000004">
    <property type="protein sequence ID" value="SMH54235.1"/>
    <property type="molecule type" value="Genomic_DNA"/>
</dbReference>
<dbReference type="SMART" id="SM00382">
    <property type="entry name" value="AAA"/>
    <property type="match status" value="2"/>
</dbReference>
<evidence type="ECO:0000256" key="5">
    <source>
        <dbReference type="ARBA" id="ARBA00022840"/>
    </source>
</evidence>
<dbReference type="PANTHER" id="PTHR43776">
    <property type="entry name" value="TRANSPORT ATP-BINDING PROTEIN"/>
    <property type="match status" value="1"/>
</dbReference>
<feature type="domain" description="ABC transporter" evidence="6">
    <location>
        <begin position="26"/>
        <end position="275"/>
    </location>
</feature>
<dbReference type="GO" id="GO:0005524">
    <property type="term" value="F:ATP binding"/>
    <property type="evidence" value="ECO:0007669"/>
    <property type="project" value="UniProtKB-KW"/>
</dbReference>
<dbReference type="PANTHER" id="PTHR43776:SF7">
    <property type="entry name" value="D,D-DIPEPTIDE TRANSPORT ATP-BINDING PROTEIN DDPF-RELATED"/>
    <property type="match status" value="1"/>
</dbReference>
<dbReference type="GO" id="GO:0015833">
    <property type="term" value="P:peptide transport"/>
    <property type="evidence" value="ECO:0007669"/>
    <property type="project" value="InterPro"/>
</dbReference>
<dbReference type="InterPro" id="IPR050319">
    <property type="entry name" value="ABC_transp_ATP-bind"/>
</dbReference>
<sequence>MNAGVVLQPGVSDPVRLDPCEPLLDIRNLTVEFRSARGSVRAIDDLSLKVSAGEFLAIVGESGSGKSVTALSIMRLLPTQTALVSSGSVRFDGRDLLQLSPEEMRQVRGKDIGMVFQEPMTSLNPILTIGFQITESLKVHFGLSDAEADARAIELLGMVGIPDAGRRLKQYPHQFSGGMRQRVMIAIALACNPKLIIADEPTTALDVTVQVQILDLMRDLARRLNVALIVITHNLAVVARYADRIAVMYAGQLVEVGDAMNVFTRSRHVYTQGLLRSVPRLDEPRRARLESIEGLPPNLAQLPTGCRFAPRCPLREEACSEAGQLTTTDVGTLSACRRHAELAAGRIGWPSEGGQGHVRDAAGRETLISIRNLAKTFPVASGFGRPTAHVRAVQNFSIDIHKGETLGLVGESGCGKSTVGRLLLRLEEPSEGTVTFERKDVHAASGRELTELRRKIQVIFQDPFSSLNPRMTVGDIIREPLQVYRLAPDRAAREARLSELLSQVGLRPEVAERYPHQLSGGQRQRVGIARALALEPSFIVCDEAVSALDVSIQGQIINLLEDLQRSLGLTYLFIAHDLAVVRHISTRVVVMYLGRIMEIADRDELYARPVHPYTATLMEVAPTPDPVKERAKVFKAVKGDLPSPLNVPAGCVFHTRCPKAGPECRQTVPDLREIRPGHFAACIKV</sequence>
<protein>
    <submittedName>
        <fullName evidence="7">Peptide/nickel transport system ATP-binding protein</fullName>
    </submittedName>
</protein>
<proteinExistence type="inferred from homology"/>
<evidence type="ECO:0000259" key="6">
    <source>
        <dbReference type="PROSITE" id="PS50893"/>
    </source>
</evidence>
<keyword evidence="5 7" id="KW-0067">ATP-binding</keyword>
<feature type="domain" description="ABC transporter" evidence="6">
    <location>
        <begin position="368"/>
        <end position="618"/>
    </location>
</feature>
<evidence type="ECO:0000256" key="3">
    <source>
        <dbReference type="ARBA" id="ARBA00022448"/>
    </source>
</evidence>
<comment type="subcellular location">
    <subcellularLocation>
        <location evidence="1">Cell inner membrane</location>
        <topology evidence="1">Peripheral membrane protein</topology>
    </subcellularLocation>
</comment>
<evidence type="ECO:0000313" key="8">
    <source>
        <dbReference type="Proteomes" id="UP000193083"/>
    </source>
</evidence>
<dbReference type="InterPro" id="IPR027417">
    <property type="entry name" value="P-loop_NTPase"/>
</dbReference>
<dbReference type="NCBIfam" id="NF008453">
    <property type="entry name" value="PRK11308.1"/>
    <property type="match status" value="2"/>
</dbReference>
<dbReference type="GO" id="GO:0055085">
    <property type="term" value="P:transmembrane transport"/>
    <property type="evidence" value="ECO:0007669"/>
    <property type="project" value="UniProtKB-ARBA"/>
</dbReference>
<dbReference type="InterPro" id="IPR017871">
    <property type="entry name" value="ABC_transporter-like_CS"/>
</dbReference>
<dbReference type="GO" id="GO:0016887">
    <property type="term" value="F:ATP hydrolysis activity"/>
    <property type="evidence" value="ECO:0007669"/>
    <property type="project" value="InterPro"/>
</dbReference>
<name>A0A1X7PSL5_9HYPH</name>
<evidence type="ECO:0000256" key="1">
    <source>
        <dbReference type="ARBA" id="ARBA00004417"/>
    </source>
</evidence>
<organism evidence="7 8">
    <name type="scientific">Mesorhizobium australicum</name>
    <dbReference type="NCBI Taxonomy" id="536018"/>
    <lineage>
        <taxon>Bacteria</taxon>
        <taxon>Pseudomonadati</taxon>
        <taxon>Pseudomonadota</taxon>
        <taxon>Alphaproteobacteria</taxon>
        <taxon>Hyphomicrobiales</taxon>
        <taxon>Phyllobacteriaceae</taxon>
        <taxon>Mesorhizobium</taxon>
    </lineage>
</organism>
<dbReference type="InterPro" id="IPR003593">
    <property type="entry name" value="AAA+_ATPase"/>
</dbReference>
<dbReference type="PROSITE" id="PS50893">
    <property type="entry name" value="ABC_TRANSPORTER_2"/>
    <property type="match status" value="2"/>
</dbReference>
<dbReference type="AlphaFoldDB" id="A0A1X7PSL5"/>
<dbReference type="NCBIfam" id="NF007739">
    <property type="entry name" value="PRK10419.1"/>
    <property type="match status" value="2"/>
</dbReference>
<dbReference type="InterPro" id="IPR013563">
    <property type="entry name" value="Oligopep_ABC_C"/>
</dbReference>
<dbReference type="Gene3D" id="3.40.50.300">
    <property type="entry name" value="P-loop containing nucleotide triphosphate hydrolases"/>
    <property type="match status" value="2"/>
</dbReference>
<dbReference type="CDD" id="cd03257">
    <property type="entry name" value="ABC_NikE_OppD_transporters"/>
    <property type="match status" value="2"/>
</dbReference>
<keyword evidence="3" id="KW-0813">Transport</keyword>
<dbReference type="OrthoDB" id="9802264at2"/>
<dbReference type="FunFam" id="3.40.50.300:FF:000016">
    <property type="entry name" value="Oligopeptide ABC transporter ATP-binding component"/>
    <property type="match status" value="2"/>
</dbReference>
<dbReference type="InterPro" id="IPR003439">
    <property type="entry name" value="ABC_transporter-like_ATP-bd"/>
</dbReference>
<evidence type="ECO:0000256" key="4">
    <source>
        <dbReference type="ARBA" id="ARBA00022741"/>
    </source>
</evidence>
<dbReference type="GO" id="GO:0005886">
    <property type="term" value="C:plasma membrane"/>
    <property type="evidence" value="ECO:0007669"/>
    <property type="project" value="UniProtKB-SubCell"/>
</dbReference>
<dbReference type="PROSITE" id="PS00211">
    <property type="entry name" value="ABC_TRANSPORTER_1"/>
    <property type="match status" value="2"/>
</dbReference>
<accession>A0A1X7PSL5</accession>
<reference evidence="7 8" key="1">
    <citation type="submission" date="2017-04" db="EMBL/GenBank/DDBJ databases">
        <authorList>
            <person name="Afonso C.L."/>
            <person name="Miller P.J."/>
            <person name="Scott M.A."/>
            <person name="Spackman E."/>
            <person name="Goraichik I."/>
            <person name="Dimitrov K.M."/>
            <person name="Suarez D.L."/>
            <person name="Swayne D.E."/>
        </authorList>
    </citation>
    <scope>NUCLEOTIDE SEQUENCE [LARGE SCALE GENOMIC DNA]</scope>
    <source>
        <strain evidence="7 8">B5P</strain>
    </source>
</reference>
<dbReference type="Pfam" id="PF00005">
    <property type="entry name" value="ABC_tran"/>
    <property type="match status" value="2"/>
</dbReference>
<comment type="similarity">
    <text evidence="2">Belongs to the ABC transporter superfamily.</text>
</comment>
<dbReference type="Pfam" id="PF08352">
    <property type="entry name" value="oligo_HPY"/>
    <property type="match status" value="2"/>
</dbReference>
<dbReference type="SUPFAM" id="SSF52540">
    <property type="entry name" value="P-loop containing nucleoside triphosphate hydrolases"/>
    <property type="match status" value="2"/>
</dbReference>
<keyword evidence="4" id="KW-0547">Nucleotide-binding</keyword>
<keyword evidence="8" id="KW-1185">Reference proteome</keyword>
<evidence type="ECO:0000313" key="7">
    <source>
        <dbReference type="EMBL" id="SMH54235.1"/>
    </source>
</evidence>